<dbReference type="EMBL" id="CP120942">
    <property type="protein sequence ID" value="WFF99536.1"/>
    <property type="molecule type" value="Genomic_DNA"/>
</dbReference>
<accession>A0AAJ5ZBS9</accession>
<organism evidence="1 2">
    <name type="scientific">Aeromonas caviae</name>
    <name type="common">Aeromonas punctata</name>
    <dbReference type="NCBI Taxonomy" id="648"/>
    <lineage>
        <taxon>Bacteria</taxon>
        <taxon>Pseudomonadati</taxon>
        <taxon>Pseudomonadota</taxon>
        <taxon>Gammaproteobacteria</taxon>
        <taxon>Aeromonadales</taxon>
        <taxon>Aeromonadaceae</taxon>
        <taxon>Aeromonas</taxon>
    </lineage>
</organism>
<proteinExistence type="predicted"/>
<protein>
    <submittedName>
        <fullName evidence="1">Uncharacterized protein</fullName>
    </submittedName>
</protein>
<reference evidence="1" key="1">
    <citation type="submission" date="2023-03" db="EMBL/GenBank/DDBJ databases">
        <title>Aeromonas caviae strain AC1520.</title>
        <authorList>
            <person name="Xie T."/>
            <person name="Zhang Q."/>
            <person name="Deng J."/>
            <person name="Li X."/>
        </authorList>
    </citation>
    <scope>NUCLEOTIDE SEQUENCE</scope>
    <source>
        <strain evidence="1">AC1520</strain>
    </source>
</reference>
<evidence type="ECO:0000313" key="2">
    <source>
        <dbReference type="Proteomes" id="UP001218423"/>
    </source>
</evidence>
<gene>
    <name evidence="1" type="ORF">P5S46_08175</name>
</gene>
<sequence>MSDLHGEVVLDVDGDELIIKGSEFGWEDGGEGGSSRIYIAFIDMEDGANLELKVYVDGNSISDASIHMYDGDQEIEVVATDLK</sequence>
<evidence type="ECO:0000313" key="1">
    <source>
        <dbReference type="EMBL" id="WFF99536.1"/>
    </source>
</evidence>
<dbReference type="AlphaFoldDB" id="A0AAJ5ZBS9"/>
<name>A0AAJ5ZBS9_AERCA</name>
<dbReference type="RefSeq" id="WP_277856917.1">
    <property type="nucleotide sequence ID" value="NZ_CP120942.1"/>
</dbReference>
<dbReference type="Proteomes" id="UP001218423">
    <property type="component" value="Chromosome"/>
</dbReference>